<protein>
    <submittedName>
        <fullName evidence="1">Uncharacterized protein</fullName>
    </submittedName>
</protein>
<comment type="caution">
    <text evidence="1">The sequence shown here is derived from an EMBL/GenBank/DDBJ whole genome shotgun (WGS) entry which is preliminary data.</text>
</comment>
<accession>A0AAN7S2Q4</accession>
<reference evidence="1 2" key="1">
    <citation type="journal article" date="2023" name="J. Hered.">
        <title>Chromosome-level genome of the wood stork (Mycteria americana) provides insight into avian chromosome evolution.</title>
        <authorList>
            <person name="Flamio R. Jr."/>
            <person name="Ramstad K.M."/>
        </authorList>
    </citation>
    <scope>NUCLEOTIDE SEQUENCE [LARGE SCALE GENOMIC DNA]</scope>
    <source>
        <strain evidence="1">JAX WOST 10</strain>
    </source>
</reference>
<dbReference type="AlphaFoldDB" id="A0AAN7S2Q4"/>
<gene>
    <name evidence="1" type="ORF">QYF61_008169</name>
</gene>
<dbReference type="EMBL" id="JAUNZN010000001">
    <property type="protein sequence ID" value="KAK4829999.1"/>
    <property type="molecule type" value="Genomic_DNA"/>
</dbReference>
<proteinExistence type="predicted"/>
<evidence type="ECO:0000313" key="2">
    <source>
        <dbReference type="Proteomes" id="UP001333110"/>
    </source>
</evidence>
<organism evidence="1 2">
    <name type="scientific">Mycteria americana</name>
    <name type="common">Wood stork</name>
    <dbReference type="NCBI Taxonomy" id="33587"/>
    <lineage>
        <taxon>Eukaryota</taxon>
        <taxon>Metazoa</taxon>
        <taxon>Chordata</taxon>
        <taxon>Craniata</taxon>
        <taxon>Vertebrata</taxon>
        <taxon>Euteleostomi</taxon>
        <taxon>Archelosauria</taxon>
        <taxon>Archosauria</taxon>
        <taxon>Dinosauria</taxon>
        <taxon>Saurischia</taxon>
        <taxon>Theropoda</taxon>
        <taxon>Coelurosauria</taxon>
        <taxon>Aves</taxon>
        <taxon>Neognathae</taxon>
        <taxon>Neoaves</taxon>
        <taxon>Aequornithes</taxon>
        <taxon>Ciconiiformes</taxon>
        <taxon>Ciconiidae</taxon>
        <taxon>Mycteria</taxon>
    </lineage>
</organism>
<sequence length="93" mass="10213">MLCWLGTRRQGRALIIGRALINSRANCSLGTQPPELEDRDGDQNGAPIIQGEMVSELLHHLDTHKSMGPDEIHPRVLKALADVLTKPLNKEGP</sequence>
<evidence type="ECO:0000313" key="1">
    <source>
        <dbReference type="EMBL" id="KAK4829999.1"/>
    </source>
</evidence>
<name>A0AAN7S2Q4_MYCAM</name>
<keyword evidence="2" id="KW-1185">Reference proteome</keyword>
<dbReference type="Proteomes" id="UP001333110">
    <property type="component" value="Unassembled WGS sequence"/>
</dbReference>